<dbReference type="InterPro" id="IPR042219">
    <property type="entry name" value="AAA_lid_11_sf"/>
</dbReference>
<feature type="region of interest" description="Disordered" evidence="17">
    <location>
        <begin position="67"/>
        <end position="86"/>
    </location>
</feature>
<dbReference type="FunFam" id="1.20.58.1120:FF:000001">
    <property type="entry name" value="dynein heavy chain 2, axonemal"/>
    <property type="match status" value="1"/>
</dbReference>
<dbReference type="SUPFAM" id="SSF52540">
    <property type="entry name" value="P-loop containing nucleoside triphosphate hydrolases"/>
    <property type="match status" value="4"/>
</dbReference>
<dbReference type="SUPFAM" id="SSF90257">
    <property type="entry name" value="Myosin rod fragments"/>
    <property type="match status" value="1"/>
</dbReference>
<evidence type="ECO:0000313" key="19">
    <source>
        <dbReference type="EMBL" id="KAL1519919.1"/>
    </source>
</evidence>
<dbReference type="InterPro" id="IPR054354">
    <property type="entry name" value="DYNC2H1-like_lid"/>
</dbReference>
<dbReference type="InterPro" id="IPR024317">
    <property type="entry name" value="Dynein_heavy_chain_D4_dom"/>
</dbReference>
<dbReference type="FunFam" id="1.10.8.1220:FF:000001">
    <property type="entry name" value="Dynein axonemal heavy chain 5"/>
    <property type="match status" value="1"/>
</dbReference>
<evidence type="ECO:0000256" key="10">
    <source>
        <dbReference type="ARBA" id="ARBA00023017"/>
    </source>
</evidence>
<dbReference type="GO" id="GO:0031514">
    <property type="term" value="C:motile cilium"/>
    <property type="evidence" value="ECO:0007669"/>
    <property type="project" value="UniProtKB-SubCell"/>
</dbReference>
<dbReference type="Gene3D" id="1.10.8.720">
    <property type="entry name" value="Region D6 of dynein motor"/>
    <property type="match status" value="1"/>
</dbReference>
<dbReference type="InterPro" id="IPR035706">
    <property type="entry name" value="AAA_9"/>
</dbReference>
<dbReference type="GO" id="GO:0005874">
    <property type="term" value="C:microtubule"/>
    <property type="evidence" value="ECO:0007669"/>
    <property type="project" value="UniProtKB-KW"/>
</dbReference>
<keyword evidence="10" id="KW-0243">Dynein</keyword>
<dbReference type="Gene3D" id="1.10.472.130">
    <property type="match status" value="1"/>
</dbReference>
<dbReference type="Gene3D" id="1.20.920.20">
    <property type="match status" value="1"/>
</dbReference>
<evidence type="ECO:0000256" key="17">
    <source>
        <dbReference type="SAM" id="MobiDB-lite"/>
    </source>
</evidence>
<dbReference type="GO" id="GO:0005858">
    <property type="term" value="C:axonemal dynein complex"/>
    <property type="evidence" value="ECO:0007669"/>
    <property type="project" value="UniProtKB-ARBA"/>
</dbReference>
<dbReference type="GO" id="GO:0005509">
    <property type="term" value="F:calcium ion binding"/>
    <property type="evidence" value="ECO:0007669"/>
    <property type="project" value="InterPro"/>
</dbReference>
<dbReference type="Pfam" id="PF03028">
    <property type="entry name" value="Dynein_heavy"/>
    <property type="match status" value="1"/>
</dbReference>
<keyword evidence="4" id="KW-0963">Cytoplasm</keyword>
<evidence type="ECO:0000256" key="12">
    <source>
        <dbReference type="ARBA" id="ARBA00023069"/>
    </source>
</evidence>
<dbReference type="InterPro" id="IPR013602">
    <property type="entry name" value="Dynein_heavy_linker"/>
</dbReference>
<dbReference type="FunFam" id="3.10.490.20:FF:000001">
    <property type="entry name" value="dynein heavy chain 7, axonemal"/>
    <property type="match status" value="1"/>
</dbReference>
<dbReference type="InterPro" id="IPR042222">
    <property type="entry name" value="Dynein_2_N"/>
</dbReference>
<dbReference type="FunFam" id="3.20.180.20:FF:000003">
    <property type="entry name" value="Dynein heavy chain 12, axonemal"/>
    <property type="match status" value="1"/>
</dbReference>
<evidence type="ECO:0000256" key="8">
    <source>
        <dbReference type="ARBA" id="ARBA00022840"/>
    </source>
</evidence>
<keyword evidence="5" id="KW-0493">Microtubule</keyword>
<keyword evidence="12" id="KW-0969">Cilium</keyword>
<dbReference type="FunFam" id="1.20.1270.280:FF:000001">
    <property type="entry name" value="dynein heavy chain 7, axonemal"/>
    <property type="match status" value="1"/>
</dbReference>
<feature type="coiled-coil region" evidence="16">
    <location>
        <begin position="2841"/>
        <end position="2906"/>
    </location>
</feature>
<dbReference type="FunFam" id="3.40.50.300:FF:000223">
    <property type="entry name" value="Dynein heavy chain 3, axonemal"/>
    <property type="match status" value="1"/>
</dbReference>
<dbReference type="PROSITE" id="PS00018">
    <property type="entry name" value="EF_HAND_1"/>
    <property type="match status" value="1"/>
</dbReference>
<dbReference type="InterPro" id="IPR043157">
    <property type="entry name" value="Dynein_AAA1S"/>
</dbReference>
<evidence type="ECO:0000313" key="20">
    <source>
        <dbReference type="Proteomes" id="UP001515480"/>
    </source>
</evidence>
<dbReference type="Gene3D" id="1.20.920.30">
    <property type="match status" value="1"/>
</dbReference>
<dbReference type="Pfam" id="PF12781">
    <property type="entry name" value="AAA_9"/>
    <property type="match status" value="1"/>
</dbReference>
<dbReference type="InterPro" id="IPR018247">
    <property type="entry name" value="EF_Hand_1_Ca_BS"/>
</dbReference>
<dbReference type="InterPro" id="IPR041228">
    <property type="entry name" value="Dynein_C"/>
</dbReference>
<dbReference type="Gene3D" id="1.10.8.1220">
    <property type="match status" value="1"/>
</dbReference>
<evidence type="ECO:0000256" key="5">
    <source>
        <dbReference type="ARBA" id="ARBA00022701"/>
    </source>
</evidence>
<dbReference type="Gene3D" id="3.40.50.300">
    <property type="entry name" value="P-loop containing nucleotide triphosphate hydrolases"/>
    <property type="match status" value="5"/>
</dbReference>
<dbReference type="FunFam" id="1.10.287.2620:FF:000002">
    <property type="entry name" value="Dynein heavy chain 2, axonemal"/>
    <property type="match status" value="1"/>
</dbReference>
<dbReference type="Proteomes" id="UP001515480">
    <property type="component" value="Unassembled WGS sequence"/>
</dbReference>
<dbReference type="GO" id="GO:0051959">
    <property type="term" value="F:dynein light intermediate chain binding"/>
    <property type="evidence" value="ECO:0007669"/>
    <property type="project" value="InterPro"/>
</dbReference>
<dbReference type="GO" id="GO:0005524">
    <property type="term" value="F:ATP binding"/>
    <property type="evidence" value="ECO:0007669"/>
    <property type="project" value="UniProtKB-KW"/>
</dbReference>
<dbReference type="InterPro" id="IPR042228">
    <property type="entry name" value="Dynein_linker_3"/>
</dbReference>
<dbReference type="Gene3D" id="3.20.180.20">
    <property type="entry name" value="Dynein heavy chain, N-terminal domain 2"/>
    <property type="match status" value="1"/>
</dbReference>
<dbReference type="Gene3D" id="1.20.58.1120">
    <property type="match status" value="1"/>
</dbReference>
<dbReference type="InterPro" id="IPR024743">
    <property type="entry name" value="Dynein_HC_stalk"/>
</dbReference>
<dbReference type="InterPro" id="IPR002048">
    <property type="entry name" value="EF_hand_dom"/>
</dbReference>
<name>A0AB34JDW9_PRYPA</name>
<reference evidence="19 20" key="1">
    <citation type="journal article" date="2024" name="Science">
        <title>Giant polyketide synthase enzymes in the biosynthesis of giant marine polyether toxins.</title>
        <authorList>
            <person name="Fallon T.R."/>
            <person name="Shende V.V."/>
            <person name="Wierzbicki I.H."/>
            <person name="Pendleton A.L."/>
            <person name="Watervoot N.F."/>
            <person name="Auber R.P."/>
            <person name="Gonzalez D.J."/>
            <person name="Wisecaver J.H."/>
            <person name="Moore B.S."/>
        </authorList>
    </citation>
    <scope>NUCLEOTIDE SEQUENCE [LARGE SCALE GENOMIC DNA]</scope>
    <source>
        <strain evidence="19 20">12B1</strain>
    </source>
</reference>
<organism evidence="19 20">
    <name type="scientific">Prymnesium parvum</name>
    <name type="common">Toxic golden alga</name>
    <dbReference type="NCBI Taxonomy" id="97485"/>
    <lineage>
        <taxon>Eukaryota</taxon>
        <taxon>Haptista</taxon>
        <taxon>Haptophyta</taxon>
        <taxon>Prymnesiophyceae</taxon>
        <taxon>Prymnesiales</taxon>
        <taxon>Prymnesiaceae</taxon>
        <taxon>Prymnesium</taxon>
    </lineage>
</organism>
<dbReference type="Pfam" id="PF22597">
    <property type="entry name" value="DYN_lid"/>
    <property type="match status" value="1"/>
</dbReference>
<keyword evidence="9" id="KW-0282">Flagellum</keyword>
<evidence type="ECO:0000256" key="9">
    <source>
        <dbReference type="ARBA" id="ARBA00022846"/>
    </source>
</evidence>
<protein>
    <recommendedName>
        <fullName evidence="18">EF-hand domain-containing protein</fullName>
    </recommendedName>
</protein>
<keyword evidence="15" id="KW-0966">Cell projection</keyword>
<keyword evidence="20" id="KW-1185">Reference proteome</keyword>
<dbReference type="FunFam" id="1.20.140.100:FF:000004">
    <property type="entry name" value="Dynein axonemal heavy chain 6"/>
    <property type="match status" value="1"/>
</dbReference>
<dbReference type="EMBL" id="JBGBPQ010000009">
    <property type="protein sequence ID" value="KAL1519919.1"/>
    <property type="molecule type" value="Genomic_DNA"/>
</dbReference>
<keyword evidence="13" id="KW-0505">Motor protein</keyword>
<sequence length="4054" mass="459273">MPPSPPTSPFRRQPRVTAQPEQDQFPALLDDSQWTQAATFNQDDRFTGPSERIGRYYRQRLDEMSGAQLEERRAQRTAGPSPLRPVIDRRGWAAGLPCRPLLSPVEVEEASLASSGELGSSALHILARQREAREEAERAMYVGTQRSAHITDPAELYERMSRYVHEGIDQSCLAPFNEEWTENAMEQVPTELAGVGHEVVDEMIETMVGEVHERYYEAVKLSMVEYVLMSSEEGRRLDITKPTPKFELKTFHPSQDESVAEAATPLTRDSLALGQWHENVLTGYENIDRGLLINHEGMLQMLELWEHYQHFQLCSLTSLPPVVAMELERFKDMQHSHCEKVVQALKKKWFPAVLEIFRHEHGGDKREGDDAGPSLLSTVSTLMFNQLRGLLAHSIDAFVNFFEKYKDIPPEAPETLHSEEVDSRPLFVIKMQVEGEGFKFVPSQPAMIKSVLGIIDHFVSMMNTIPRIEGEIGKSSGTGRLLTVATIEEEKVSLSKARLQTILEANFESTSQMLKVYSPFTYLLSAETDKKVDDFNHAKHVLQEVTSEISKFDKARKEVEKRSLPEVRFNLLLVACTAVKTKLGARADELANRMRMHIGQSFIAKCNELCGRYQEIFLRLGMHPNTEEEMVELEAFLSESTHMLLSLNGELNEGRRALRFLTEQAFGFSNEELQLIGDTWCWPAKIKPKVEECSKRLKAERNRAEDELNMKRDKFNEELDEYVRQAEAFKAYGEIDRVAENTVAINTLMSKIKEASERAEAMNAEEELLGFPRSQFQQLEEAPRVLAPYMALWTTALDFQKNSYMWLNGPMTALDPEVLEKEVKDLWKANFKSIKIFDSEEDDSLGAPLRVAETLKHQIDDFQAKLPLICCLCNKGLRDRHWDDISKILGYPFKPTDSTTLSSVLTMRLENHLEALEEIAASASKEYSLEKALEKMYVEWQPLEFVVRDWRDTGTCIIGGTEDVQALLDDHIVKSQTMQSSPFIKPFEERARSWASKLVLIQDLIDIWLKVQSVWQYLEPIFGSEDIMRQMPKEGQLFKKQDTMWRDNMVKVQRDVRVLAVADIPNLLDSYKEQHEMLELVQKGLNDYLEMKRLYFPRFFFLSNDELLEILSETKDPTRVQPHLGKCFEGIGKLVFEENNIISGMFSAEGEKVMFGGETIQPSSMVEQWLVQVESLMFKSVARVVDESLAAYAKSERATWTTQWQGQVIIVVSQMDWTASIENALQTGGASSLKVYAEKTVTDLEACVALVRGDLPKLVRKALAPLIVIDVHARDVAKKLADDGIEDVNAFDWLAQLRYYPSTEDGVRVKMISTELPYGNEYLGLQGRLVVTPLTDRCYRTLMGALQLDLGGAPEGPAGTGKTETTKDLGKAIARQTIVMNCSDGLDYLAMAKFFKGLAASGAWACFDEFNRIDLEVLSVIAQQILTIQRAKAARVKEFTFEGSTLPLKMTCNSFITMNPGYAGRAELPDNLKALFRTVAMMVPDYAMIGEVMLLSSGYMEAGPLARKIVQTYKLCSEQLSSQDHYDYGMRAVMAVLRAAANLKRQFVDEEEGILMLRSIIDVNLPKFLQHDVPLFDGITSDLFPGIELPKADYNLLEECCKVYCEKENLQLTEKFFIKITQLYEMIIVRHGLMIVGYSYGAKTCMYRTLAAALTEMNMRGADQLKVSYYVLNPKSITMGQLYGQFDPTTHEWSDGILAVTYRYAAQQEKLHNIPDRQWVMFDGPVDAIWIENMNTVLDDNKKLCLMSGEMISMSSAQSMIFEVQDLAVASPATVSRCGMVYVEPSQIGWEPMLTSWLTTLPECMIAHSAKIKNLCGWLIPPCLRFVSKECKSTLTVGIRATDEITRVRGLFKLFDSLVAGVRDQEAAAAVAKEIPQWVENLFLFCLVWSVGGVIDGASRAKFNQFLRTVCSGKPPRGYEKVDGQFGEPLPAWIKFMPEDATCFEWVFDTNRHKWVLWVDTISKDDAKIPPNAEFSQIIVPTLDTARYTFLLDKLLAQGLPSLFVGPTGTGKTSYVQRLLLRLPGTEWQTIFLNFSAQTSANQSQDIIDMKLDKRKKGVYGPPVGKRAVVFVDDLNMPALEVYGAQPPIEILRQFMDHEGWYDRKENVFRKLVDLSFVCAMGPPGGGRNPITPRFARHFNVIAYTPFDEASMQRIFQAILDWWLVKEQFEIQFQKLSAPIITATMEMYTASIQNLLPTPSKSHYTFNLRDFARVVQGILLSSMVDYEKPSDMILIWSHEMFRVFYDRLVDADDRLWFLENMKALTETHFQQSMDKIFADNDINKSGEVDDDDVRYLLYASFTNPKATKKTYKRVRDLDGLKKTMVQYLDDYNAISSKPMKLVLFLFAVEHVCRIARVLQMPRGNALLVGVGGSGRQSVTRLAAHIAEMEVFQIEVSKSYSRADWFEDLKNVLRQAGQQGKPTVFIFADTQIKNESYLEDINGLLNAGEVPNLFPNDEKAQVCDAVREFARNEGREGDGSPTTMFAYFVERCRAMLHISLAMSPIGDAFRRRLRMFPSLVNCCAIDWFRPWPADALDAVASTFLEAVDMEIHNRQSTVEMCKIFHESVRVLSEKFASEQRRMVYVTPTAYLELIQTFQTLLGKKRKEIDMISKRYDNGLQQLESAGAAVVNMQEELTALKPRLLVSKKETEEMQVVVDKEVKEVVEPKKIVVQAEEKTANAAAMKSKGMKDECEADLAEAIPALNSAIAALDTIKKPDIDLLKGMGNPPAVVKLILEGVCVMMEVKPEKIKDGATGKSTDDYFGPAKKMMMDVKTFVDSLKSYDKDNIAPRVMKKIREIYLPMEDFNAEKAGKASSACEGLCKWIMAMEVYDRVAKVVAPKKEMLRAAEAEYEEAMKGLNAKRAELKEVLDKLAAMEAKLEQLAKTKGELEAKYADCETKLERAEKLMGGLGGERTRWSEISASLGPRYNNLLGDVLLSSGVIAYLGPFTIEYRREAISEWMKLCNDKRLPSSDKFDLQEIVGDPVRIRGWNIQGLPTDSFSIDNGIVTSVARRWPLMIDPQGQANKWIKNMEHDSGLLIIKLTQSDYLRTLENAIQFGKPVLCENVLEQLDPALEPLLVKQTFKSGGVECIRLGDATIEYQSDFKFYITTKLRNPHYLPELQVKVTLLNFMITPAGLEDQLLGIVVAKERPDLEEEKGRLVQESAANKKQLKEIEDKILEVLSSGEGGSILEDATAINILSASKQLSTEISEKQKVADETEAKIDEARNGYKPVAYRTSLLFFCIASLAEIDPMYQYSLEWFINLFIRAIADSEPAAELDARMENLNAYFQYFLYRNVCRSLFERDKLVFSLLLCAALMRGYDRLDELEWRMLLTGPVVLTASGREKNPAPSWVTDKMWGEICTLSTALPAFNGFHTKFAEDPSAFKEFFDHSEPYERWDLLPDFVQVMTPFQQMLVLRVIRLDKLVPTISQYVANDLGQKYIEPPSFDLEGTYKDSSNTSPLVFILSPGVDPMLSLLKFAEGKGRKVDSISLGQGQGPHAERMMKAGQKEGSWIVLQNCHLFVSWMVTLEKLVEEMDPKAVHTNFRLWLTSYPSPAFPVLILQNGVKMTNEPPKGLRANMLGSYLSDPISDPEFFERCQKQDAWRKMLFGLCFLHAWLQERRKYGPLGWNIPYEFNESDLRISVRQLQMFLDLYEEVPLAALNYLTAECNYGGRVTDDKDRRTLTTAVANIYCPEILLDDFPLTASGKYRVPTDALSSHEATMEYVRQWPLVPLPEVFGLNPNADITKDLGEVSQLLDTVLATQAQGAGAGSAKSPDEVITDMSKDILHKLPANFDMELAQRRYPVLYTESMNTVVCQELQRFNTLLTKVRSSLQELQKAVKGLVVMSSDLENVSKSMFDNKLPAMWEKVSYPSLKPLSSYIAELLERLAFFQAWVEEGPPTCFAMPYFFFVQAFMTGALQNYARKYTIPIDTVAFDFEFYAHEPNELPEDGVYTSGLFVEGARMGEDMLLQESLPKVLFAPMCIVLLKPAPQDQLSTYQHYDCPIYRTTARRGVLATTGHSSNFVMFLRVPTDKSQTHWITRGVALMCSLSD</sequence>
<dbReference type="Pfam" id="PF18198">
    <property type="entry name" value="AAA_lid_11"/>
    <property type="match status" value="1"/>
</dbReference>
<dbReference type="PANTHER" id="PTHR45703">
    <property type="entry name" value="DYNEIN HEAVY CHAIN"/>
    <property type="match status" value="1"/>
</dbReference>
<dbReference type="InterPro" id="IPR027417">
    <property type="entry name" value="P-loop_NTPase"/>
</dbReference>
<proteinExistence type="inferred from homology"/>
<evidence type="ECO:0000256" key="16">
    <source>
        <dbReference type="SAM" id="Coils"/>
    </source>
</evidence>
<dbReference type="Pfam" id="PF17852">
    <property type="entry name" value="Dynein_AAA_lid"/>
    <property type="match status" value="1"/>
</dbReference>
<keyword evidence="8" id="KW-0067">ATP-binding</keyword>
<dbReference type="Pfam" id="PF18199">
    <property type="entry name" value="Dynein_C"/>
    <property type="match status" value="1"/>
</dbReference>
<dbReference type="InterPro" id="IPR043160">
    <property type="entry name" value="Dynein_C_barrel"/>
</dbReference>
<dbReference type="PROSITE" id="PS50222">
    <property type="entry name" value="EF_HAND_2"/>
    <property type="match status" value="1"/>
</dbReference>
<dbReference type="InterPro" id="IPR041466">
    <property type="entry name" value="Dynein_AAA5_ext"/>
</dbReference>
<dbReference type="FunFam" id="3.40.50.300:FF:002141">
    <property type="entry name" value="Dynein heavy chain"/>
    <property type="match status" value="1"/>
</dbReference>
<feature type="coiled-coil region" evidence="16">
    <location>
        <begin position="694"/>
        <end position="765"/>
    </location>
</feature>
<evidence type="ECO:0000256" key="2">
    <source>
        <dbReference type="ARBA" id="ARBA00004430"/>
    </source>
</evidence>
<keyword evidence="11 16" id="KW-0175">Coiled coil</keyword>
<comment type="subcellular location">
    <subcellularLocation>
        <location evidence="1">Cell projection</location>
        <location evidence="1">Cilium</location>
        <location evidence="1">Flagellum</location>
    </subcellularLocation>
    <subcellularLocation>
        <location evidence="2">Cytoplasm</location>
        <location evidence="2">Cytoskeleton</location>
        <location evidence="2">Cilium axoneme</location>
    </subcellularLocation>
</comment>
<dbReference type="Pfam" id="PF08393">
    <property type="entry name" value="DHC_N2"/>
    <property type="match status" value="1"/>
</dbReference>
<evidence type="ECO:0000256" key="13">
    <source>
        <dbReference type="ARBA" id="ARBA00023175"/>
    </source>
</evidence>
<evidence type="ECO:0000256" key="1">
    <source>
        <dbReference type="ARBA" id="ARBA00004230"/>
    </source>
</evidence>
<dbReference type="Pfam" id="PF12775">
    <property type="entry name" value="AAA_7"/>
    <property type="match status" value="1"/>
</dbReference>
<dbReference type="Pfam" id="PF12780">
    <property type="entry name" value="AAA_8"/>
    <property type="match status" value="1"/>
</dbReference>
<dbReference type="FunFam" id="1.10.8.720:FF:000001">
    <property type="entry name" value="dynein heavy chain 7, axonemal"/>
    <property type="match status" value="1"/>
</dbReference>
<dbReference type="GO" id="GO:0003341">
    <property type="term" value="P:cilium movement"/>
    <property type="evidence" value="ECO:0007669"/>
    <property type="project" value="UniProtKB-ARBA"/>
</dbReference>
<evidence type="ECO:0000256" key="6">
    <source>
        <dbReference type="ARBA" id="ARBA00022737"/>
    </source>
</evidence>
<evidence type="ECO:0000256" key="15">
    <source>
        <dbReference type="ARBA" id="ARBA00023273"/>
    </source>
</evidence>
<feature type="coiled-coil region" evidence="16">
    <location>
        <begin position="3203"/>
        <end position="3230"/>
    </location>
</feature>
<dbReference type="Gene3D" id="1.20.140.100">
    <property type="entry name" value="Dynein heavy chain, N-terminal domain 2"/>
    <property type="match status" value="1"/>
</dbReference>
<dbReference type="GO" id="GO:0045505">
    <property type="term" value="F:dynein intermediate chain binding"/>
    <property type="evidence" value="ECO:0007669"/>
    <property type="project" value="InterPro"/>
</dbReference>
<keyword evidence="14" id="KW-0206">Cytoskeleton</keyword>
<dbReference type="FunFam" id="3.40.50.300:FF:001328">
    <property type="entry name" value="Dynein heavy chain 6, axonemal"/>
    <property type="match status" value="1"/>
</dbReference>
<comment type="similarity">
    <text evidence="3">Belongs to the dynein heavy chain family.</text>
</comment>
<dbReference type="Gene3D" id="1.10.287.2620">
    <property type="match status" value="1"/>
</dbReference>
<evidence type="ECO:0000256" key="7">
    <source>
        <dbReference type="ARBA" id="ARBA00022741"/>
    </source>
</evidence>
<feature type="domain" description="EF-hand" evidence="18">
    <location>
        <begin position="2268"/>
        <end position="2303"/>
    </location>
</feature>
<feature type="region of interest" description="Disordered" evidence="17">
    <location>
        <begin position="1"/>
        <end position="22"/>
    </location>
</feature>
<dbReference type="Gene3D" id="1.10.8.710">
    <property type="match status" value="1"/>
</dbReference>
<accession>A0AB34JDW9</accession>
<evidence type="ECO:0000256" key="3">
    <source>
        <dbReference type="ARBA" id="ARBA00008887"/>
    </source>
</evidence>
<dbReference type="PANTHER" id="PTHR45703:SF1">
    <property type="entry name" value="DYNEINS HEAVY CHAIN"/>
    <property type="match status" value="1"/>
</dbReference>
<dbReference type="FunFam" id="3.40.50.300:FF:000044">
    <property type="entry name" value="Dynein heavy chain 5, axonemal"/>
    <property type="match status" value="1"/>
</dbReference>
<comment type="caution">
    <text evidence="19">The sequence shown here is derived from an EMBL/GenBank/DDBJ whole genome shotgun (WGS) entry which is preliminary data.</text>
</comment>
<dbReference type="InterPro" id="IPR004273">
    <property type="entry name" value="Dynein_heavy_D6_P-loop"/>
</dbReference>
<dbReference type="InterPro" id="IPR041658">
    <property type="entry name" value="AAA_lid_11"/>
</dbReference>
<dbReference type="Gene3D" id="3.10.490.20">
    <property type="match status" value="1"/>
</dbReference>
<keyword evidence="6" id="KW-0677">Repeat</keyword>
<dbReference type="FunFam" id="1.20.920.30:FF:000002">
    <property type="entry name" value="Dynein axonemal heavy chain 3"/>
    <property type="match status" value="1"/>
</dbReference>
<dbReference type="FunFam" id="3.40.50.300:FF:000362">
    <property type="entry name" value="Dynein, axonemal, heavy chain 6"/>
    <property type="match status" value="1"/>
</dbReference>
<keyword evidence="7" id="KW-0547">Nucleotide-binding</keyword>
<dbReference type="GO" id="GO:0008569">
    <property type="term" value="F:minus-end-directed microtubule motor activity"/>
    <property type="evidence" value="ECO:0007669"/>
    <property type="project" value="InterPro"/>
</dbReference>
<dbReference type="Gene3D" id="1.20.1270.280">
    <property type="match status" value="1"/>
</dbReference>
<evidence type="ECO:0000256" key="11">
    <source>
        <dbReference type="ARBA" id="ARBA00023054"/>
    </source>
</evidence>
<dbReference type="InterPro" id="IPR035699">
    <property type="entry name" value="AAA_6"/>
</dbReference>
<dbReference type="Pfam" id="PF12774">
    <property type="entry name" value="AAA_6"/>
    <property type="match status" value="1"/>
</dbReference>
<dbReference type="InterPro" id="IPR026983">
    <property type="entry name" value="DHC"/>
</dbReference>
<dbReference type="Pfam" id="PF12777">
    <property type="entry name" value="MT"/>
    <property type="match status" value="1"/>
</dbReference>
<evidence type="ECO:0000259" key="18">
    <source>
        <dbReference type="PROSITE" id="PS50222"/>
    </source>
</evidence>
<evidence type="ECO:0000256" key="4">
    <source>
        <dbReference type="ARBA" id="ARBA00022490"/>
    </source>
</evidence>
<evidence type="ECO:0000256" key="14">
    <source>
        <dbReference type="ARBA" id="ARBA00023212"/>
    </source>
</evidence>
<dbReference type="Gene3D" id="6.10.140.1060">
    <property type="match status" value="1"/>
</dbReference>
<gene>
    <name evidence="19" type="ORF">AB1Y20_023407</name>
</gene>
<dbReference type="FunFam" id="1.10.8.710:FF:000004">
    <property type="entry name" value="Dynein axonemal heavy chain 6"/>
    <property type="match status" value="1"/>
</dbReference>
<dbReference type="FunFam" id="1.20.920.20:FF:000006">
    <property type="entry name" value="Dynein, axonemal, heavy chain 6"/>
    <property type="match status" value="1"/>
</dbReference>